<dbReference type="InterPro" id="IPR011989">
    <property type="entry name" value="ARM-like"/>
</dbReference>
<proteinExistence type="predicted"/>
<dbReference type="AlphaFoldDB" id="A0A1G5ZZG0"/>
<gene>
    <name evidence="1" type="ORF">SAMN02927914_06779</name>
</gene>
<dbReference type="OrthoDB" id="9814069at2"/>
<dbReference type="SUPFAM" id="SSF48452">
    <property type="entry name" value="TPR-like"/>
    <property type="match status" value="1"/>
</dbReference>
<dbReference type="Gene3D" id="1.25.40.10">
    <property type="entry name" value="Tetratricopeptide repeat domain"/>
    <property type="match status" value="1"/>
</dbReference>
<reference evidence="1 2" key="1">
    <citation type="submission" date="2016-10" db="EMBL/GenBank/DDBJ databases">
        <authorList>
            <person name="de Groot N.N."/>
        </authorList>
    </citation>
    <scope>NUCLEOTIDE SEQUENCE [LARGE SCALE GENOMIC DNA]</scope>
    <source>
        <strain evidence="1 2">CGMCC 1.12097</strain>
    </source>
</reference>
<evidence type="ECO:0000313" key="2">
    <source>
        <dbReference type="Proteomes" id="UP000198588"/>
    </source>
</evidence>
<dbReference type="InterPro" id="IPR016024">
    <property type="entry name" value="ARM-type_fold"/>
</dbReference>
<dbReference type="Gene3D" id="1.25.10.10">
    <property type="entry name" value="Leucine-rich Repeat Variant"/>
    <property type="match status" value="1"/>
</dbReference>
<dbReference type="RefSeq" id="WP_091586646.1">
    <property type="nucleotide sequence ID" value="NZ_FMXM01000068.1"/>
</dbReference>
<sequence length="334" mass="36638">MTRDPKWTPRETYAYALAYIGTRGVPALSRLMADEEEWRTEGLWNLQQCAAALGSLGPTAAAARPALMQALTRSYQGFGGEYNEMAKAFQLTPDEAASEIKIVLIQALVNVSDPQREVRDDLMRYMEAEKSPKLRLIAAWGVGLLYAEVRPGLNLAETTLAASDTTDTELQLAALAVLDDFNSIPEAHEKIGLLLPAIRKLADGANDDIKDAASKILDNVAQPSINAAIQWMKKRDFKAAIKEVNTALSINPTSTESIQIRAEAERETGDLDGAVKDYSAALDSSDYVFWAQHALKNAGLLDGELTGEIDEETRKALPKCVRDDKCYAMLKQFN</sequence>
<evidence type="ECO:0000313" key="1">
    <source>
        <dbReference type="EMBL" id="SDA99906.1"/>
    </source>
</evidence>
<accession>A0A1G5ZZG0</accession>
<dbReference type="Proteomes" id="UP000198588">
    <property type="component" value="Unassembled WGS sequence"/>
</dbReference>
<organism evidence="1 2">
    <name type="scientific">Mesorhizobium qingshengii</name>
    <dbReference type="NCBI Taxonomy" id="1165689"/>
    <lineage>
        <taxon>Bacteria</taxon>
        <taxon>Pseudomonadati</taxon>
        <taxon>Pseudomonadota</taxon>
        <taxon>Alphaproteobacteria</taxon>
        <taxon>Hyphomicrobiales</taxon>
        <taxon>Phyllobacteriaceae</taxon>
        <taxon>Mesorhizobium</taxon>
    </lineage>
</organism>
<dbReference type="InterPro" id="IPR011990">
    <property type="entry name" value="TPR-like_helical_dom_sf"/>
</dbReference>
<name>A0A1G5ZZG0_9HYPH</name>
<dbReference type="SUPFAM" id="SSF48371">
    <property type="entry name" value="ARM repeat"/>
    <property type="match status" value="1"/>
</dbReference>
<protein>
    <submittedName>
        <fullName evidence="1">Uncharacterized protein</fullName>
    </submittedName>
</protein>
<dbReference type="EMBL" id="FMXM01000068">
    <property type="protein sequence ID" value="SDA99906.1"/>
    <property type="molecule type" value="Genomic_DNA"/>
</dbReference>